<dbReference type="GO" id="GO:0030246">
    <property type="term" value="F:carbohydrate binding"/>
    <property type="evidence" value="ECO:0007669"/>
    <property type="project" value="InterPro"/>
</dbReference>
<feature type="domain" description="Glycoside hydrolase family 65 N-terminal" evidence="8">
    <location>
        <begin position="7"/>
        <end position="233"/>
    </location>
</feature>
<keyword evidence="9" id="KW-0378">Hydrolase</keyword>
<dbReference type="PANTHER" id="PTHR11051:SF8">
    <property type="entry name" value="PROTEIN-GLUCOSYLGALACTOSYLHYDROXYLYSINE GLUCOSIDASE"/>
    <property type="match status" value="1"/>
</dbReference>
<evidence type="ECO:0000256" key="4">
    <source>
        <dbReference type="PIRSR" id="PIRSR036289-50"/>
    </source>
</evidence>
<dbReference type="InterPro" id="IPR017045">
    <property type="entry name" value="Malt_Pase/Glycosyl_Hdrlase"/>
</dbReference>
<evidence type="ECO:0000259" key="6">
    <source>
        <dbReference type="Pfam" id="PF03632"/>
    </source>
</evidence>
<gene>
    <name evidence="9" type="ORF">SH1V18_00480</name>
</gene>
<evidence type="ECO:0000313" key="9">
    <source>
        <dbReference type="EMBL" id="GKX27568.1"/>
    </source>
</evidence>
<evidence type="ECO:0000256" key="2">
    <source>
        <dbReference type="ARBA" id="ARBA00022676"/>
    </source>
</evidence>
<evidence type="ECO:0000256" key="3">
    <source>
        <dbReference type="ARBA" id="ARBA00022679"/>
    </source>
</evidence>
<dbReference type="GO" id="GO:0016757">
    <property type="term" value="F:glycosyltransferase activity"/>
    <property type="evidence" value="ECO:0007669"/>
    <property type="project" value="UniProtKB-KW"/>
</dbReference>
<keyword evidence="2" id="KW-0328">Glycosyltransferase</keyword>
<comment type="similarity">
    <text evidence="1">Belongs to the glycosyl hydrolase 65 family.</text>
</comment>
<feature type="domain" description="Glycoside hydrolase family 65 central catalytic" evidence="6">
    <location>
        <begin position="290"/>
        <end position="673"/>
    </location>
</feature>
<evidence type="ECO:0000256" key="5">
    <source>
        <dbReference type="PIRSR" id="PIRSR036289-51"/>
    </source>
</evidence>
<dbReference type="Pfam" id="PF03633">
    <property type="entry name" value="Glyco_hydro_65C"/>
    <property type="match status" value="1"/>
</dbReference>
<sequence>MNWNIEEEGYDKKNIEFFGSKFCIGNGYYGYRGSLEEYTKEQLTACTLSEIYDDKGNGWRELVNVQNPLYTVIKYKNTPLTVLESQIKSHKQSLNIKNGVHTRCTEFITSDNKIITVESQKIASIDNKNLLVMKYCITANEDMDIEITTKIDEDIWDINGPHFSKSEKYYNQDILTVKSITIEKGNAVAVSTRIKCSDDRCSVATCEDNLSRKILVKVQKGIPFYFDKFAVICKDTDCRNVCNDSIRICQDAYEQGFDNLIKNNNEKWAKRWDKFDVNIEGDDLAALSIRYSIYLLLISAPFHTDKVAIPARGLSGQVYKGAMFWDTEIYMLQLFAYSYPDVAKNLVMYRINNLQGALKKAKEYGYDGAFYPWESQETGEEGCTHYNLVDIFTGRKMRTYFRDKQIHISADVVYGIKTYMDITGDKDILLEGGAEVILECARFFYSYSYYKKSKNRYELLDVTCADEYHERVNNNAYTNYMVKITLECAVYTLTYLEKNYPDEYLHIIDKLNYEDDIRHIREMNDLLYLPIPNEDGIIEQFDGYFKQEDLSIDELYKRIIKPNEYLGSPVGLAVNTQVIKQADVILMLTILRDRFSREIKHDNWEYYEPRTEHGSSLSACVYALLAAEIGKVDWAYKYFMKTGTIDLQGAYKLYLGDLYIGGTHPAANGGTWQVAVLGFGGLHLKGDSVELTPRLPEKWNSLSYKFTVKNNTFSVNIDKRQIIIEADKNNKNVIDFQVYEKQFSCEANEIKKINYEFKGE</sequence>
<dbReference type="EMBL" id="BRLB01000001">
    <property type="protein sequence ID" value="GKX27568.1"/>
    <property type="molecule type" value="Genomic_DNA"/>
</dbReference>
<keyword evidence="3" id="KW-0808">Transferase</keyword>
<accession>A0A9W5YA75</accession>
<organism evidence="9 10">
    <name type="scientific">Vallitalea longa</name>
    <dbReference type="NCBI Taxonomy" id="2936439"/>
    <lineage>
        <taxon>Bacteria</taxon>
        <taxon>Bacillati</taxon>
        <taxon>Bacillota</taxon>
        <taxon>Clostridia</taxon>
        <taxon>Lachnospirales</taxon>
        <taxon>Vallitaleaceae</taxon>
        <taxon>Vallitalea</taxon>
    </lineage>
</organism>
<dbReference type="InterPro" id="IPR008928">
    <property type="entry name" value="6-hairpin_glycosidase_sf"/>
</dbReference>
<feature type="binding site" evidence="5">
    <location>
        <begin position="325"/>
        <end position="326"/>
    </location>
    <ligand>
        <name>substrate</name>
    </ligand>
</feature>
<dbReference type="Pfam" id="PF03636">
    <property type="entry name" value="Glyco_hydro_65N"/>
    <property type="match status" value="1"/>
</dbReference>
<dbReference type="Gene3D" id="1.50.10.10">
    <property type="match status" value="1"/>
</dbReference>
<dbReference type="Proteomes" id="UP001144256">
    <property type="component" value="Unassembled WGS sequence"/>
</dbReference>
<dbReference type="InterPro" id="IPR005194">
    <property type="entry name" value="Glyco_hydro_65_C"/>
</dbReference>
<proteinExistence type="inferred from homology"/>
<dbReference type="SUPFAM" id="SSF74650">
    <property type="entry name" value="Galactose mutarotase-like"/>
    <property type="match status" value="1"/>
</dbReference>
<dbReference type="InterPro" id="IPR005196">
    <property type="entry name" value="Glyco_hydro_65_N"/>
</dbReference>
<dbReference type="InterPro" id="IPR037018">
    <property type="entry name" value="GH65_N"/>
</dbReference>
<dbReference type="PIRSF" id="PIRSF036289">
    <property type="entry name" value="Glycosyl_hydrolase_malt_phosph"/>
    <property type="match status" value="1"/>
</dbReference>
<dbReference type="Gene3D" id="2.60.420.10">
    <property type="entry name" value="Maltose phosphorylase, domain 3"/>
    <property type="match status" value="1"/>
</dbReference>
<protein>
    <submittedName>
        <fullName evidence="9">Glycosyl hydrolase</fullName>
    </submittedName>
</protein>
<keyword evidence="10" id="KW-1185">Reference proteome</keyword>
<dbReference type="InterPro" id="IPR005195">
    <property type="entry name" value="Glyco_hydro_65_M"/>
</dbReference>
<dbReference type="PANTHER" id="PTHR11051">
    <property type="entry name" value="GLYCOSYL HYDROLASE-RELATED"/>
    <property type="match status" value="1"/>
</dbReference>
<feature type="domain" description="Glycoside hydrolase family 65 C-terminal" evidence="7">
    <location>
        <begin position="684"/>
        <end position="743"/>
    </location>
</feature>
<dbReference type="GO" id="GO:0005975">
    <property type="term" value="P:carbohydrate metabolic process"/>
    <property type="evidence" value="ECO:0007669"/>
    <property type="project" value="InterPro"/>
</dbReference>
<dbReference type="SUPFAM" id="SSF48208">
    <property type="entry name" value="Six-hairpin glycosidases"/>
    <property type="match status" value="1"/>
</dbReference>
<dbReference type="RefSeq" id="WP_281810990.1">
    <property type="nucleotide sequence ID" value="NZ_BRLB01000001.1"/>
</dbReference>
<evidence type="ECO:0000259" key="7">
    <source>
        <dbReference type="Pfam" id="PF03633"/>
    </source>
</evidence>
<comment type="caution">
    <text evidence="9">The sequence shown here is derived from an EMBL/GenBank/DDBJ whole genome shotgun (WGS) entry which is preliminary data.</text>
</comment>
<dbReference type="GO" id="GO:0004553">
    <property type="term" value="F:hydrolase activity, hydrolyzing O-glycosyl compounds"/>
    <property type="evidence" value="ECO:0007669"/>
    <property type="project" value="TreeGrafter"/>
</dbReference>
<dbReference type="InterPro" id="IPR011013">
    <property type="entry name" value="Gal_mutarotase_sf_dom"/>
</dbReference>
<reference evidence="9" key="1">
    <citation type="submission" date="2022-06" db="EMBL/GenBank/DDBJ databases">
        <title>Vallitalea longa sp. nov., an anaerobic bacterium isolated from marine sediment.</title>
        <authorList>
            <person name="Hirano S."/>
            <person name="Terahara T."/>
            <person name="Mori K."/>
            <person name="Hamada M."/>
            <person name="Matsumoto R."/>
            <person name="Kobayashi T."/>
        </authorList>
    </citation>
    <scope>NUCLEOTIDE SEQUENCE</scope>
    <source>
        <strain evidence="9">SH18-1</strain>
    </source>
</reference>
<name>A0A9W5YA75_9FIRM</name>
<dbReference type="Gene3D" id="2.70.98.40">
    <property type="entry name" value="Glycoside hydrolase, family 65, N-terminal domain"/>
    <property type="match status" value="1"/>
</dbReference>
<feature type="active site" description="Proton donor" evidence="4">
    <location>
        <position position="467"/>
    </location>
</feature>
<feature type="binding site" evidence="5">
    <location>
        <begin position="580"/>
        <end position="581"/>
    </location>
    <ligand>
        <name>substrate</name>
    </ligand>
</feature>
<dbReference type="AlphaFoldDB" id="A0A9W5YA75"/>
<evidence type="ECO:0000313" key="10">
    <source>
        <dbReference type="Proteomes" id="UP001144256"/>
    </source>
</evidence>
<evidence type="ECO:0000259" key="8">
    <source>
        <dbReference type="Pfam" id="PF03636"/>
    </source>
</evidence>
<dbReference type="Pfam" id="PF03632">
    <property type="entry name" value="Glyco_hydro_65m"/>
    <property type="match status" value="1"/>
</dbReference>
<evidence type="ECO:0000256" key="1">
    <source>
        <dbReference type="ARBA" id="ARBA00006768"/>
    </source>
</evidence>
<dbReference type="InterPro" id="IPR012341">
    <property type="entry name" value="6hp_glycosidase-like_sf"/>
</dbReference>